<sequence>MEILTPSLSAAERLVEQWLSLAESQRRFESHLLVSENRTRIRESICNHIATGRLLVARDEAIRGFIMFTIEVGGYEQDVTRGLIENLYVDPDYRNDGVGSRLLGNAETELQTQGADVVTLDVMAANEAGRRFYRRHGYEPHRLELEKDISEREE</sequence>
<proteinExistence type="predicted"/>
<dbReference type="PROSITE" id="PS51186">
    <property type="entry name" value="GNAT"/>
    <property type="match status" value="1"/>
</dbReference>
<dbReference type="InterPro" id="IPR050832">
    <property type="entry name" value="Bact_Acetyltransf"/>
</dbReference>
<name>A0A1G8TH65_9EURY</name>
<dbReference type="PANTHER" id="PTHR43877">
    <property type="entry name" value="AMINOALKYLPHOSPHONATE N-ACETYLTRANSFERASE-RELATED-RELATED"/>
    <property type="match status" value="1"/>
</dbReference>
<dbReference type="SUPFAM" id="SSF55729">
    <property type="entry name" value="Acyl-CoA N-acyltransferases (Nat)"/>
    <property type="match status" value="1"/>
</dbReference>
<dbReference type="AlphaFoldDB" id="A0A1G8TH65"/>
<dbReference type="PANTHER" id="PTHR43877:SF2">
    <property type="entry name" value="AMINOALKYLPHOSPHONATE N-ACETYLTRANSFERASE-RELATED"/>
    <property type="match status" value="1"/>
</dbReference>
<evidence type="ECO:0000256" key="1">
    <source>
        <dbReference type="ARBA" id="ARBA00022679"/>
    </source>
</evidence>
<dbReference type="OrthoDB" id="38613at2157"/>
<keyword evidence="1 4" id="KW-0808">Transferase</keyword>
<dbReference type="EMBL" id="FNFC01000003">
    <property type="protein sequence ID" value="SDJ40757.1"/>
    <property type="molecule type" value="Genomic_DNA"/>
</dbReference>
<evidence type="ECO:0000313" key="5">
    <source>
        <dbReference type="Proteomes" id="UP000198856"/>
    </source>
</evidence>
<gene>
    <name evidence="4" type="ORF">SAMN05216226_10364</name>
</gene>
<reference evidence="4 5" key="1">
    <citation type="submission" date="2016-10" db="EMBL/GenBank/DDBJ databases">
        <authorList>
            <person name="de Groot N.N."/>
        </authorList>
    </citation>
    <scope>NUCLEOTIDE SEQUENCE [LARGE SCALE GENOMIC DNA]</scope>
    <source>
        <strain evidence="4 5">IBRC-M10015</strain>
    </source>
</reference>
<evidence type="ECO:0000256" key="2">
    <source>
        <dbReference type="ARBA" id="ARBA00023315"/>
    </source>
</evidence>
<dbReference type="InterPro" id="IPR016181">
    <property type="entry name" value="Acyl_CoA_acyltransferase"/>
</dbReference>
<evidence type="ECO:0000313" key="4">
    <source>
        <dbReference type="EMBL" id="SDJ40757.1"/>
    </source>
</evidence>
<dbReference type="Proteomes" id="UP000198856">
    <property type="component" value="Unassembled WGS sequence"/>
</dbReference>
<evidence type="ECO:0000259" key="3">
    <source>
        <dbReference type="PROSITE" id="PS51186"/>
    </source>
</evidence>
<dbReference type="Pfam" id="PF00583">
    <property type="entry name" value="Acetyltransf_1"/>
    <property type="match status" value="1"/>
</dbReference>
<dbReference type="STRING" id="890420.SAMN05216226_10364"/>
<dbReference type="GO" id="GO:0016747">
    <property type="term" value="F:acyltransferase activity, transferring groups other than amino-acyl groups"/>
    <property type="evidence" value="ECO:0007669"/>
    <property type="project" value="InterPro"/>
</dbReference>
<feature type="domain" description="N-acetyltransferase" evidence="3">
    <location>
        <begin position="1"/>
        <end position="154"/>
    </location>
</feature>
<dbReference type="RefSeq" id="WP_092699603.1">
    <property type="nucleotide sequence ID" value="NZ_FNFC01000003.1"/>
</dbReference>
<protein>
    <submittedName>
        <fullName evidence="4">Acetyltransferase (GNAT) family protein</fullName>
    </submittedName>
</protein>
<keyword evidence="5" id="KW-1185">Reference proteome</keyword>
<dbReference type="Gene3D" id="3.40.630.30">
    <property type="match status" value="1"/>
</dbReference>
<keyword evidence="2" id="KW-0012">Acyltransferase</keyword>
<organism evidence="4 5">
    <name type="scientific">Halovenus aranensis</name>
    <dbReference type="NCBI Taxonomy" id="890420"/>
    <lineage>
        <taxon>Archaea</taxon>
        <taxon>Methanobacteriati</taxon>
        <taxon>Methanobacteriota</taxon>
        <taxon>Stenosarchaea group</taxon>
        <taxon>Halobacteria</taxon>
        <taxon>Halobacteriales</taxon>
        <taxon>Haloarculaceae</taxon>
        <taxon>Halovenus</taxon>
    </lineage>
</organism>
<accession>A0A1G8TH65</accession>
<dbReference type="CDD" id="cd04301">
    <property type="entry name" value="NAT_SF"/>
    <property type="match status" value="1"/>
</dbReference>
<dbReference type="InterPro" id="IPR000182">
    <property type="entry name" value="GNAT_dom"/>
</dbReference>